<evidence type="ECO:0000313" key="2">
    <source>
        <dbReference type="Proteomes" id="UP000289323"/>
    </source>
</evidence>
<organism evidence="1 2">
    <name type="scientific">Thermothielavioides terrestris</name>
    <dbReference type="NCBI Taxonomy" id="2587410"/>
    <lineage>
        <taxon>Eukaryota</taxon>
        <taxon>Fungi</taxon>
        <taxon>Dikarya</taxon>
        <taxon>Ascomycota</taxon>
        <taxon>Pezizomycotina</taxon>
        <taxon>Sordariomycetes</taxon>
        <taxon>Sordariomycetidae</taxon>
        <taxon>Sordariales</taxon>
        <taxon>Chaetomiaceae</taxon>
        <taxon>Thermothielavioides</taxon>
    </lineage>
</organism>
<dbReference type="EMBL" id="OUUZ01000013">
    <property type="protein sequence ID" value="SPQ24885.1"/>
    <property type="molecule type" value="Genomic_DNA"/>
</dbReference>
<dbReference type="Proteomes" id="UP000289323">
    <property type="component" value="Unassembled WGS sequence"/>
</dbReference>
<evidence type="ECO:0000313" key="1">
    <source>
        <dbReference type="EMBL" id="SPQ24885.1"/>
    </source>
</evidence>
<gene>
    <name evidence="1" type="ORF">TT172_LOCUS7304</name>
</gene>
<protein>
    <submittedName>
        <fullName evidence="1">31d2142f-7e12-4cf1-9a0a-884652173e0d</fullName>
    </submittedName>
</protein>
<proteinExistence type="predicted"/>
<sequence length="149" mass="15035">MAPNGIPIATLGGNAKIAEGVSALLAPDYDFVHICLSPETALAELPQVCAGKLDGPNAAQLGSNAQRAVGERRTPKAVVFGAGVADAEADNIVAAIKEVAPDINIVRVPREEVVAASGGKTPPEVGVIAKIVKEKLDALVAKGLLEAAA</sequence>
<name>A0A3S4ASG1_9PEZI</name>
<dbReference type="AlphaFoldDB" id="A0A3S4ASG1"/>
<accession>A0A3S4ASG1</accession>
<reference evidence="1 2" key="1">
    <citation type="submission" date="2018-04" db="EMBL/GenBank/DDBJ databases">
        <authorList>
            <person name="Huttner S."/>
            <person name="Dainat J."/>
        </authorList>
    </citation>
    <scope>NUCLEOTIDE SEQUENCE [LARGE SCALE GENOMIC DNA]</scope>
</reference>